<comment type="caution">
    <text evidence="3">The sequence shown here is derived from an EMBL/GenBank/DDBJ whole genome shotgun (WGS) entry which is preliminary data.</text>
</comment>
<feature type="region of interest" description="Disordered" evidence="1">
    <location>
        <begin position="42"/>
        <end position="61"/>
    </location>
</feature>
<dbReference type="AlphaFoldDB" id="A0A9W6WN27"/>
<evidence type="ECO:0000256" key="1">
    <source>
        <dbReference type="SAM" id="MobiDB-lite"/>
    </source>
</evidence>
<evidence type="ECO:0000313" key="4">
    <source>
        <dbReference type="Proteomes" id="UP001165083"/>
    </source>
</evidence>
<dbReference type="InterPro" id="IPR052579">
    <property type="entry name" value="Zinc_finger_SWIM"/>
</dbReference>
<protein>
    <submittedName>
        <fullName evidence="3">Unnamed protein product</fullName>
    </submittedName>
</protein>
<dbReference type="EMBL" id="BSXW01000057">
    <property type="protein sequence ID" value="GMF10915.1"/>
    <property type="molecule type" value="Genomic_DNA"/>
</dbReference>
<dbReference type="Proteomes" id="UP001165083">
    <property type="component" value="Unassembled WGS sequence"/>
</dbReference>
<organism evidence="3 4">
    <name type="scientific">Phytophthora lilii</name>
    <dbReference type="NCBI Taxonomy" id="2077276"/>
    <lineage>
        <taxon>Eukaryota</taxon>
        <taxon>Sar</taxon>
        <taxon>Stramenopiles</taxon>
        <taxon>Oomycota</taxon>
        <taxon>Peronosporomycetes</taxon>
        <taxon>Peronosporales</taxon>
        <taxon>Peronosporaceae</taxon>
        <taxon>Phytophthora</taxon>
    </lineage>
</organism>
<gene>
    <name evidence="3" type="ORF">Plil01_000167300</name>
</gene>
<evidence type="ECO:0000259" key="2">
    <source>
        <dbReference type="Pfam" id="PF21599"/>
    </source>
</evidence>
<feature type="domain" description="ZSWIM3 N-terminal" evidence="2">
    <location>
        <begin position="85"/>
        <end position="200"/>
    </location>
</feature>
<reference evidence="3" key="1">
    <citation type="submission" date="2023-04" db="EMBL/GenBank/DDBJ databases">
        <title>Phytophthora lilii NBRC 32176.</title>
        <authorList>
            <person name="Ichikawa N."/>
            <person name="Sato H."/>
            <person name="Tonouchi N."/>
        </authorList>
    </citation>
    <scope>NUCLEOTIDE SEQUENCE</scope>
    <source>
        <strain evidence="3">NBRC 32176</strain>
    </source>
</reference>
<feature type="compositionally biased region" description="Basic and acidic residues" evidence="1">
    <location>
        <begin position="44"/>
        <end position="55"/>
    </location>
</feature>
<keyword evidence="4" id="KW-1185">Reference proteome</keyword>
<dbReference type="OrthoDB" id="122237at2759"/>
<evidence type="ECO:0000313" key="3">
    <source>
        <dbReference type="EMBL" id="GMF10915.1"/>
    </source>
</evidence>
<dbReference type="PANTHER" id="PTHR31569:SF4">
    <property type="entry name" value="SWIM-TYPE DOMAIN-CONTAINING PROTEIN"/>
    <property type="match status" value="1"/>
</dbReference>
<dbReference type="InterPro" id="IPR048325">
    <property type="entry name" value="ZSWIM3_N"/>
</dbReference>
<dbReference type="Pfam" id="PF21599">
    <property type="entry name" value="ZSWIM3_N"/>
    <property type="match status" value="1"/>
</dbReference>
<accession>A0A9W6WN27</accession>
<proteinExistence type="predicted"/>
<sequence length="272" mass="30089">MAETEDAAFTGLSSASEAVARDAALVAASTADSLSIDTSFAPRRAAEGKNQDGKPAKGSSAPAANASLSVAILDTPVAVPALEKRVFDSWEEFHAYLQAYSRSTFQIYSVRSATPSARRNELMARKRPSETQLLIPPQFAHYVKTLACTHGGKPRRRGTGLRPNHHHRAIQCPAQLNACVKRDGSVWQVHVTNQHAWHNHEVSEELYRSYPVVRNALDDDVLATVNILRKAEANRKKILEYIIENTSQSPKMKDVHNLLSKMKREEQEKGVV</sequence>
<dbReference type="PANTHER" id="PTHR31569">
    <property type="entry name" value="SWIM-TYPE DOMAIN-CONTAINING PROTEIN"/>
    <property type="match status" value="1"/>
</dbReference>
<name>A0A9W6WN27_9STRA</name>